<comment type="caution">
    <text evidence="1">The sequence shown here is derived from an EMBL/GenBank/DDBJ whole genome shotgun (WGS) entry which is preliminary data.</text>
</comment>
<evidence type="ECO:0000313" key="1">
    <source>
        <dbReference type="EMBL" id="KAF8785353.1"/>
    </source>
</evidence>
<protein>
    <submittedName>
        <fullName evidence="1">Uncharacterized protein</fullName>
    </submittedName>
</protein>
<reference evidence="1" key="2">
    <citation type="submission" date="2020-06" db="EMBL/GenBank/DDBJ databases">
        <authorList>
            <person name="Sheffer M."/>
        </authorList>
    </citation>
    <scope>NUCLEOTIDE SEQUENCE</scope>
</reference>
<dbReference type="Proteomes" id="UP000807504">
    <property type="component" value="Unassembled WGS sequence"/>
</dbReference>
<organism evidence="1 2">
    <name type="scientific">Argiope bruennichi</name>
    <name type="common">Wasp spider</name>
    <name type="synonym">Aranea bruennichi</name>
    <dbReference type="NCBI Taxonomy" id="94029"/>
    <lineage>
        <taxon>Eukaryota</taxon>
        <taxon>Metazoa</taxon>
        <taxon>Ecdysozoa</taxon>
        <taxon>Arthropoda</taxon>
        <taxon>Chelicerata</taxon>
        <taxon>Arachnida</taxon>
        <taxon>Araneae</taxon>
        <taxon>Araneomorphae</taxon>
        <taxon>Entelegynae</taxon>
        <taxon>Araneoidea</taxon>
        <taxon>Araneidae</taxon>
        <taxon>Argiope</taxon>
    </lineage>
</organism>
<name>A0A8T0F8N2_ARGBR</name>
<gene>
    <name evidence="1" type="ORF">HNY73_010906</name>
</gene>
<dbReference type="EMBL" id="JABXBU010000030">
    <property type="protein sequence ID" value="KAF8785353.1"/>
    <property type="molecule type" value="Genomic_DNA"/>
</dbReference>
<proteinExistence type="predicted"/>
<sequence length="445" mass="50552">MLRRKLDAKDDILGIKNFPVSKKMEKNSECIEEAESTTSKQTYISNYSQTILNSSDEKSTVNFFEHTAHCKISKDVSEHDKNLICNSVIKQSKINAKSLEKTAPKLTENKHSVLSIHEVLVPINNAVTQPKSVLASSLKSNEQLNVQSLECNKITEECIKEFEEKHDMFSQNQLQVKNLPSKMPFVHLIRMKDTEIASYVSGKVNFAKPSQIKSLEESTKDVVVKVQKVTPNTILKRLGREKDSWKTTGRRVKSVRNRILAQEMKIVAQRKKAKVETIPKEKTNFQGQLENDISGKRNTTKSRRANEAKAGNFVSQKCFPTTLTLHVTNSSQIAEDESNARVLDPPNECFPESTTNNLNPGHGHDVGENTGDKIQLHSDLTQSSNTHENRTRNCREDTTHCETYCVHCYDMRIFQRIDFNSNAFIAMILDSFMSSEIDDLKISEW</sequence>
<dbReference type="AlphaFoldDB" id="A0A8T0F8N2"/>
<keyword evidence="2" id="KW-1185">Reference proteome</keyword>
<reference evidence="1" key="1">
    <citation type="journal article" date="2020" name="bioRxiv">
        <title>Chromosome-level reference genome of the European wasp spider Argiope bruennichi: a resource for studies on range expansion and evolutionary adaptation.</title>
        <authorList>
            <person name="Sheffer M.M."/>
            <person name="Hoppe A."/>
            <person name="Krehenwinkel H."/>
            <person name="Uhl G."/>
            <person name="Kuss A.W."/>
            <person name="Jensen L."/>
            <person name="Jensen C."/>
            <person name="Gillespie R.G."/>
            <person name="Hoff K.J."/>
            <person name="Prost S."/>
        </authorList>
    </citation>
    <scope>NUCLEOTIDE SEQUENCE</scope>
</reference>
<accession>A0A8T0F8N2</accession>
<evidence type="ECO:0000313" key="2">
    <source>
        <dbReference type="Proteomes" id="UP000807504"/>
    </source>
</evidence>